<evidence type="ECO:0000313" key="8">
    <source>
        <dbReference type="EMBL" id="MBP2051150.1"/>
    </source>
</evidence>
<reference evidence="8 9" key="1">
    <citation type="submission" date="2021-03" db="EMBL/GenBank/DDBJ databases">
        <title>Genomic Encyclopedia of Type Strains, Phase IV (KMG-IV): sequencing the most valuable type-strain genomes for metagenomic binning, comparative biology and taxonomic classification.</title>
        <authorList>
            <person name="Goeker M."/>
        </authorList>
    </citation>
    <scope>NUCLEOTIDE SEQUENCE [LARGE SCALE GENOMIC DNA]</scope>
    <source>
        <strain evidence="8 9">DSM 40499</strain>
    </source>
</reference>
<protein>
    <submittedName>
        <fullName evidence="8">CDP-6-deoxy-D-xylo-4-hexulose-3-dehydrase</fullName>
    </submittedName>
</protein>
<dbReference type="InterPro" id="IPR015422">
    <property type="entry name" value="PyrdxlP-dep_Trfase_small"/>
</dbReference>
<feature type="compositionally biased region" description="Polar residues" evidence="7">
    <location>
        <begin position="19"/>
        <end position="28"/>
    </location>
</feature>
<evidence type="ECO:0000313" key="9">
    <source>
        <dbReference type="Proteomes" id="UP001519309"/>
    </source>
</evidence>
<dbReference type="NCBIfam" id="NF011936">
    <property type="entry name" value="PRK15407.1"/>
    <property type="match status" value="1"/>
</dbReference>
<dbReference type="Proteomes" id="UP001519309">
    <property type="component" value="Unassembled WGS sequence"/>
</dbReference>
<dbReference type="PANTHER" id="PTHR30244">
    <property type="entry name" value="TRANSAMINASE"/>
    <property type="match status" value="1"/>
</dbReference>
<sequence>MREPVRASLNAGPRPISELPSTLHNGSNRSRHLDSGSGPTTPCLEAVTMNEGKALLLKQVRQYHQDASPPTEFIPGVTPILPSGAVLDEEDRAALVGAALDMRIASGVHSLKFERTFARTLGRRKAHLTNSGSSANLLALSALMAPELEDRRLVPGDEVITVAAGFPTTVNPIIQNGLIPVFVDVELGTYNTTYERVEAAIGPRTRAIMIAHALGNPFPVAEIAQLAEDRDLFLIEDNCDALGSLYQGRQTGTFGDFATLSFYPAHHITMGEGGCVLSDNLVLARVVESLRDWGRDCWCEPGENNKCRKRFEYQMGSLPYGYDHKYMFSHVGYNLKSTDLQAALGLTQLSKLSEFGVARRRNWLRLRDGLAGIPGLLLPEAAPDSDPSWFGFAITVLPEAPFGRRELIDFLESRQIGTRLLFAGNLTRHPAYQDRKFRVVGDLGNSDIVTERTFWVGVYPGLTEEMIDYVVASIRQFTLSHR</sequence>
<evidence type="ECO:0000256" key="2">
    <source>
        <dbReference type="ARBA" id="ARBA00022576"/>
    </source>
</evidence>
<dbReference type="CDD" id="cd00616">
    <property type="entry name" value="AHBA_syn"/>
    <property type="match status" value="1"/>
</dbReference>
<evidence type="ECO:0000256" key="6">
    <source>
        <dbReference type="RuleBase" id="RU004508"/>
    </source>
</evidence>
<dbReference type="InterPro" id="IPR015424">
    <property type="entry name" value="PyrdxlP-dep_Trfase"/>
</dbReference>
<dbReference type="SUPFAM" id="SSF53383">
    <property type="entry name" value="PLP-dependent transferases"/>
    <property type="match status" value="1"/>
</dbReference>
<keyword evidence="2" id="KW-0032">Aminotransferase</keyword>
<dbReference type="Gene3D" id="3.40.640.10">
    <property type="entry name" value="Type I PLP-dependent aspartate aminotransferase-like (Major domain)"/>
    <property type="match status" value="1"/>
</dbReference>
<organism evidence="8 9">
    <name type="scientific">Streptomyces griseochromogenes</name>
    <dbReference type="NCBI Taxonomy" id="68214"/>
    <lineage>
        <taxon>Bacteria</taxon>
        <taxon>Bacillati</taxon>
        <taxon>Actinomycetota</taxon>
        <taxon>Actinomycetes</taxon>
        <taxon>Kitasatosporales</taxon>
        <taxon>Streptomycetaceae</taxon>
        <taxon>Streptomyces</taxon>
    </lineage>
</organism>
<comment type="cofactor">
    <cofactor evidence="1">
        <name>pyridoxal 5'-phosphate</name>
        <dbReference type="ChEBI" id="CHEBI:597326"/>
    </cofactor>
</comment>
<feature type="region of interest" description="Disordered" evidence="7">
    <location>
        <begin position="1"/>
        <end position="41"/>
    </location>
</feature>
<dbReference type="EMBL" id="JAGGLP010000007">
    <property type="protein sequence ID" value="MBP2051150.1"/>
    <property type="molecule type" value="Genomic_DNA"/>
</dbReference>
<dbReference type="InterPro" id="IPR000653">
    <property type="entry name" value="DegT/StrS_aminotransferase"/>
</dbReference>
<evidence type="ECO:0000256" key="1">
    <source>
        <dbReference type="ARBA" id="ARBA00001933"/>
    </source>
</evidence>
<name>A0ABS4LUR1_9ACTN</name>
<accession>A0ABS4LUR1</accession>
<dbReference type="Pfam" id="PF01041">
    <property type="entry name" value="DegT_DnrJ_EryC1"/>
    <property type="match status" value="1"/>
</dbReference>
<dbReference type="PANTHER" id="PTHR30244:SF34">
    <property type="entry name" value="DTDP-4-AMINO-4,6-DIDEOXYGALACTOSE TRANSAMINASE"/>
    <property type="match status" value="1"/>
</dbReference>
<evidence type="ECO:0000256" key="4">
    <source>
        <dbReference type="ARBA" id="ARBA00022898"/>
    </source>
</evidence>
<comment type="similarity">
    <text evidence="5">Belongs to the DegT/DnrJ/EryC1 family. L-glutamine:2-deoxy-scyllo-inosose/scyllo-inosose aminotransferase subfamily.</text>
</comment>
<keyword evidence="9" id="KW-1185">Reference proteome</keyword>
<keyword evidence="4 6" id="KW-0663">Pyridoxal phosphate</keyword>
<keyword evidence="3" id="KW-0808">Transferase</keyword>
<proteinExistence type="inferred from homology"/>
<gene>
    <name evidence="8" type="ORF">J2Z21_004100</name>
</gene>
<evidence type="ECO:0000256" key="7">
    <source>
        <dbReference type="SAM" id="MobiDB-lite"/>
    </source>
</evidence>
<dbReference type="InterPro" id="IPR015421">
    <property type="entry name" value="PyrdxlP-dep_Trfase_major"/>
</dbReference>
<evidence type="ECO:0000256" key="3">
    <source>
        <dbReference type="ARBA" id="ARBA00022679"/>
    </source>
</evidence>
<evidence type="ECO:0000256" key="5">
    <source>
        <dbReference type="ARBA" id="ARBA00038398"/>
    </source>
</evidence>
<comment type="caution">
    <text evidence="8">The sequence shown here is derived from an EMBL/GenBank/DDBJ whole genome shotgun (WGS) entry which is preliminary data.</text>
</comment>
<dbReference type="Gene3D" id="3.90.1150.10">
    <property type="entry name" value="Aspartate Aminotransferase, domain 1"/>
    <property type="match status" value="1"/>
</dbReference>